<dbReference type="InterPro" id="IPR050555">
    <property type="entry name" value="Bact_Solute-Bind_Prot2"/>
</dbReference>
<evidence type="ECO:0000256" key="1">
    <source>
        <dbReference type="ARBA" id="ARBA00004196"/>
    </source>
</evidence>
<evidence type="ECO:0000313" key="4">
    <source>
        <dbReference type="Proteomes" id="UP000318834"/>
    </source>
</evidence>
<comment type="subcellular location">
    <subcellularLocation>
        <location evidence="1">Cell envelope</location>
    </subcellularLocation>
</comment>
<dbReference type="Proteomes" id="UP000318834">
    <property type="component" value="Unassembled WGS sequence"/>
</dbReference>
<dbReference type="PANTHER" id="PTHR30036:SF8">
    <property type="entry name" value="ABC-TYPE SUGAR TRANSPORT SYSTEM PERIPLASMIC COMPONENT-LIKE PROTEIN"/>
    <property type="match status" value="1"/>
</dbReference>
<dbReference type="PANTHER" id="PTHR30036">
    <property type="entry name" value="D-XYLOSE-BINDING PERIPLASMIC PROTEIN"/>
    <property type="match status" value="1"/>
</dbReference>
<evidence type="ECO:0000259" key="2">
    <source>
        <dbReference type="Pfam" id="PF13407"/>
    </source>
</evidence>
<dbReference type="SUPFAM" id="SSF53822">
    <property type="entry name" value="Periplasmic binding protein-like I"/>
    <property type="match status" value="1"/>
</dbReference>
<evidence type="ECO:0000313" key="3">
    <source>
        <dbReference type="EMBL" id="TMI76407.1"/>
    </source>
</evidence>
<dbReference type="AlphaFoldDB" id="A0A537IYS6"/>
<sequence length="351" mass="37327">MRYIRGFALALTLALLVGLAGPGQAQKALKIFMVPKFTGAAYFAATEKGAKEAVAELKARGVAIDFLYTGPSVANTDEEIRMIDDLVAQKPDAIIISANDAEALVPVAKKAKAAGIKVITYDADVADPTARQWFVNQGTFTLVGGALVDVVAEQAGTSARFAIVSADPGAFNQNSWIAAMKARVAAKYPKMQLVDIRYGLDKPAESFSVAQDLINKYRGQLDAIIAPTSVALPKVAEAAEQAGLAGKIVVTGLSTPNDMREFVKKGTVKTVVLWNPVDLGYLAVYVAHATITGALKDGMAKQSVRAGRLGTREATAQLNDITAKGPLTLRNVILLGAPFRFTKENIDRFNF</sequence>
<feature type="domain" description="Periplasmic binding protein" evidence="2">
    <location>
        <begin position="31"/>
        <end position="293"/>
    </location>
</feature>
<name>A0A537IYS6_9BACT</name>
<protein>
    <submittedName>
        <fullName evidence="3">Substrate-binding domain-containing protein</fullName>
    </submittedName>
</protein>
<dbReference type="GO" id="GO:0030288">
    <property type="term" value="C:outer membrane-bounded periplasmic space"/>
    <property type="evidence" value="ECO:0007669"/>
    <property type="project" value="TreeGrafter"/>
</dbReference>
<accession>A0A537IYS6</accession>
<organism evidence="3 4">
    <name type="scientific">Candidatus Segetimicrobium genomatis</name>
    <dbReference type="NCBI Taxonomy" id="2569760"/>
    <lineage>
        <taxon>Bacteria</taxon>
        <taxon>Bacillati</taxon>
        <taxon>Candidatus Sysuimicrobiota</taxon>
        <taxon>Candidatus Sysuimicrobiia</taxon>
        <taxon>Candidatus Sysuimicrobiales</taxon>
        <taxon>Candidatus Segetimicrobiaceae</taxon>
        <taxon>Candidatus Segetimicrobium</taxon>
    </lineage>
</organism>
<gene>
    <name evidence="3" type="ORF">E6H05_03705</name>
</gene>
<proteinExistence type="predicted"/>
<dbReference type="InterPro" id="IPR028082">
    <property type="entry name" value="Peripla_BP_I"/>
</dbReference>
<reference evidence="3 4" key="1">
    <citation type="journal article" date="2019" name="Nat. Microbiol.">
        <title>Mediterranean grassland soil C-N compound turnover is dependent on rainfall and depth, and is mediated by genomically divergent microorganisms.</title>
        <authorList>
            <person name="Diamond S."/>
            <person name="Andeer P.F."/>
            <person name="Li Z."/>
            <person name="Crits-Christoph A."/>
            <person name="Burstein D."/>
            <person name="Anantharaman K."/>
            <person name="Lane K.R."/>
            <person name="Thomas B.C."/>
            <person name="Pan C."/>
            <person name="Northen T.R."/>
            <person name="Banfield J.F."/>
        </authorList>
    </citation>
    <scope>NUCLEOTIDE SEQUENCE [LARGE SCALE GENOMIC DNA]</scope>
    <source>
        <strain evidence="3">NP_8</strain>
    </source>
</reference>
<dbReference type="GO" id="GO:0030246">
    <property type="term" value="F:carbohydrate binding"/>
    <property type="evidence" value="ECO:0007669"/>
    <property type="project" value="TreeGrafter"/>
</dbReference>
<dbReference type="EMBL" id="VBAP01000023">
    <property type="protein sequence ID" value="TMI76407.1"/>
    <property type="molecule type" value="Genomic_DNA"/>
</dbReference>
<dbReference type="Gene3D" id="3.40.50.2300">
    <property type="match status" value="2"/>
</dbReference>
<comment type="caution">
    <text evidence="3">The sequence shown here is derived from an EMBL/GenBank/DDBJ whole genome shotgun (WGS) entry which is preliminary data.</text>
</comment>
<dbReference type="Pfam" id="PF13407">
    <property type="entry name" value="Peripla_BP_4"/>
    <property type="match status" value="1"/>
</dbReference>
<dbReference type="InterPro" id="IPR025997">
    <property type="entry name" value="SBP_2_dom"/>
</dbReference>